<keyword evidence="3" id="KW-1185">Reference proteome</keyword>
<proteinExistence type="predicted"/>
<reference evidence="2 3" key="1">
    <citation type="submission" date="2016-01" db="EMBL/GenBank/DDBJ databases">
        <title>Genome sequencing of Roseivirga echinicomitans KMM 6058.</title>
        <authorList>
            <person name="Selvaratnam C."/>
            <person name="Thevarajoo S."/>
            <person name="Goh K.M."/>
            <person name="Ee R."/>
            <person name="Chan K.-G."/>
            <person name="Chong C.S."/>
        </authorList>
    </citation>
    <scope>NUCLEOTIDE SEQUENCE [LARGE SCALE GENOMIC DNA]</scope>
    <source>
        <strain evidence="2 3">KMM 6058</strain>
    </source>
</reference>
<evidence type="ECO:0000256" key="1">
    <source>
        <dbReference type="SAM" id="MobiDB-lite"/>
    </source>
</evidence>
<dbReference type="AlphaFoldDB" id="A0A150XXH2"/>
<dbReference type="STRING" id="296218.AWN68_01295"/>
<dbReference type="EMBL" id="LRDB01000001">
    <property type="protein sequence ID" value="KYG83467.1"/>
    <property type="molecule type" value="Genomic_DNA"/>
</dbReference>
<accession>A0A150XXH2</accession>
<comment type="caution">
    <text evidence="2">The sequence shown here is derived from an EMBL/GenBank/DDBJ whole genome shotgun (WGS) entry which is preliminary data.</text>
</comment>
<protein>
    <submittedName>
        <fullName evidence="2">Uncharacterized protein</fullName>
    </submittedName>
</protein>
<gene>
    <name evidence="2" type="ORF">AWN68_01295</name>
</gene>
<dbReference type="Proteomes" id="UP000075615">
    <property type="component" value="Unassembled WGS sequence"/>
</dbReference>
<name>A0A150XXH2_9BACT</name>
<feature type="region of interest" description="Disordered" evidence="1">
    <location>
        <begin position="11"/>
        <end position="33"/>
    </location>
</feature>
<evidence type="ECO:0000313" key="3">
    <source>
        <dbReference type="Proteomes" id="UP000075615"/>
    </source>
</evidence>
<sequence length="62" mass="6751">MIFCRLLFSSPASTSLKPSGKRSEGQANDSDRINLGSEINSATTVAEVIMVKKVILQQLLQK</sequence>
<evidence type="ECO:0000313" key="2">
    <source>
        <dbReference type="EMBL" id="KYG83467.1"/>
    </source>
</evidence>
<feature type="compositionally biased region" description="Basic and acidic residues" evidence="1">
    <location>
        <begin position="21"/>
        <end position="32"/>
    </location>
</feature>
<organism evidence="2 3">
    <name type="scientific">Roseivirga echinicomitans</name>
    <dbReference type="NCBI Taxonomy" id="296218"/>
    <lineage>
        <taxon>Bacteria</taxon>
        <taxon>Pseudomonadati</taxon>
        <taxon>Bacteroidota</taxon>
        <taxon>Cytophagia</taxon>
        <taxon>Cytophagales</taxon>
        <taxon>Roseivirgaceae</taxon>
        <taxon>Roseivirga</taxon>
    </lineage>
</organism>